<dbReference type="InterPro" id="IPR019734">
    <property type="entry name" value="TPR_rpt"/>
</dbReference>
<dbReference type="GO" id="GO:0032259">
    <property type="term" value="P:methylation"/>
    <property type="evidence" value="ECO:0007669"/>
    <property type="project" value="UniProtKB-KW"/>
</dbReference>
<dbReference type="Proteomes" id="UP001203665">
    <property type="component" value="Unassembled WGS sequence"/>
</dbReference>
<dbReference type="SUPFAM" id="SSF48452">
    <property type="entry name" value="TPR-like"/>
    <property type="match status" value="1"/>
</dbReference>
<dbReference type="RefSeq" id="WP_251606984.1">
    <property type="nucleotide sequence ID" value="NZ_JAMQJY010000001.1"/>
</dbReference>
<dbReference type="Gene3D" id="1.25.40.10">
    <property type="entry name" value="Tetratricopeptide repeat domain"/>
    <property type="match status" value="1"/>
</dbReference>
<protein>
    <submittedName>
        <fullName evidence="1">Modification methylase CeqI</fullName>
    </submittedName>
</protein>
<keyword evidence="2" id="KW-1185">Reference proteome</keyword>
<reference evidence="1" key="1">
    <citation type="submission" date="2022-06" db="EMBL/GenBank/DDBJ databases">
        <title>Alkalicoccobacillus porphyridii sp. nov., isolated from a marine red alga, Porphyridium purpureum and reclassification of Shouchella plakortidis and Shouchella gibsonii as Alkalicoccobacillus plakortidis comb. nov. and Alkalicoccobacillus gibsonii comb. nov.</title>
        <authorList>
            <person name="Kim K.H."/>
            <person name="Lee J.K."/>
            <person name="Han D.M."/>
            <person name="Baek J.H."/>
            <person name="Jeon C.O."/>
        </authorList>
    </citation>
    <scope>NUCLEOTIDE SEQUENCE</scope>
    <source>
        <strain evidence="1">DSM 19153</strain>
    </source>
</reference>
<proteinExistence type="predicted"/>
<dbReference type="InterPro" id="IPR011990">
    <property type="entry name" value="TPR-like_helical_dom_sf"/>
</dbReference>
<sequence length="367" mass="43424">MQTLIPPEVVGAKLVEWYSCIIAYDLEQAEESKKSVDSLLLKIQQDEKLNSHYNLINFRHRLLIDQIQMKKSPEVIEQLKEEAEATDGRLKFLYYFLTGQYEFYQERYRSALRAYKIAEKLLDHVSSPFEKGDFLQKIGFCHYRFDHYEYALNYIARAIEIFETDSMYLERILNCKLTLAYIATELNQYDKAEVLFQEVLKQGESFPVTYAITLRGVGLNRVRQNKLVEAKTYFENSLSQDSQKNTVTETKNKFNLANVLYRLGDLEEGRKMLDQAEEEAINLDLHEYMSRCLITRGLYQDNNQDLVEQGLTQLKEEEMHFEYKEILEEISHYYEKNDDYKNSLLYLRLASQNINNLIISEKRNDLI</sequence>
<gene>
    <name evidence="1" type="ORF">NDM98_09985</name>
</gene>
<evidence type="ECO:0000313" key="1">
    <source>
        <dbReference type="EMBL" id="MCM2675790.1"/>
    </source>
</evidence>
<keyword evidence="1" id="KW-0489">Methyltransferase</keyword>
<keyword evidence="1" id="KW-0808">Transferase</keyword>
<name>A0ABT0XJ90_9BACI</name>
<dbReference type="GO" id="GO:0008168">
    <property type="term" value="F:methyltransferase activity"/>
    <property type="evidence" value="ECO:0007669"/>
    <property type="project" value="UniProtKB-KW"/>
</dbReference>
<accession>A0ABT0XJ90</accession>
<comment type="caution">
    <text evidence="1">The sequence shown here is derived from an EMBL/GenBank/DDBJ whole genome shotgun (WGS) entry which is preliminary data.</text>
</comment>
<dbReference type="EMBL" id="JAMQJY010000001">
    <property type="protein sequence ID" value="MCM2675790.1"/>
    <property type="molecule type" value="Genomic_DNA"/>
</dbReference>
<organism evidence="1 2">
    <name type="scientific">Alkalicoccobacillus plakortidis</name>
    <dbReference type="NCBI Taxonomy" id="444060"/>
    <lineage>
        <taxon>Bacteria</taxon>
        <taxon>Bacillati</taxon>
        <taxon>Bacillota</taxon>
        <taxon>Bacilli</taxon>
        <taxon>Bacillales</taxon>
        <taxon>Bacillaceae</taxon>
        <taxon>Alkalicoccobacillus</taxon>
    </lineage>
</organism>
<evidence type="ECO:0000313" key="2">
    <source>
        <dbReference type="Proteomes" id="UP001203665"/>
    </source>
</evidence>
<dbReference type="Pfam" id="PF18801">
    <property type="entry name" value="RapH_N"/>
    <property type="match status" value="1"/>
</dbReference>
<dbReference type="SMART" id="SM00028">
    <property type="entry name" value="TPR"/>
    <property type="match status" value="5"/>
</dbReference>